<sequence length="197" mass="21189">MGHREDLLDGAEACLLRKGYSGTTARDIVAASGAQLGSIGYHFGSKEALMNAALVRATEKWGDQLEQALTAASDPSAGPREHFEIVWDRIIDLIGRHRALWAAQFEAFSLMQRSPDIRRFLAESQEHARDGLSALLQQFEGEHDPDTAARIGSFHLALMTGLIAQCLASPENAPTGRDLAEAIRVMAESIAGPGPAA</sequence>
<evidence type="ECO:0000256" key="1">
    <source>
        <dbReference type="ARBA" id="ARBA00023125"/>
    </source>
</evidence>
<dbReference type="PRINTS" id="PR00455">
    <property type="entry name" value="HTHTETR"/>
</dbReference>
<keyword evidence="1 2" id="KW-0238">DNA-binding</keyword>
<dbReference type="EMBL" id="JAMQGM010000043">
    <property type="protein sequence ID" value="MCM2579595.1"/>
    <property type="molecule type" value="Genomic_DNA"/>
</dbReference>
<feature type="DNA-binding region" description="H-T-H motif" evidence="2">
    <location>
        <begin position="24"/>
        <end position="43"/>
    </location>
</feature>
<dbReference type="InterPro" id="IPR041583">
    <property type="entry name" value="TetR_C_31"/>
</dbReference>
<reference evidence="4" key="1">
    <citation type="journal article" date="2023" name="Int. J. Syst. Evol. Microbiol.">
        <title>Streptomyces meridianus sp. nov. isolated from brackish water of the Tagus estuary in Alcochete, Portugal.</title>
        <authorList>
            <person name="Santos J.D.N."/>
            <person name="Klimek D."/>
            <person name="Calusinska M."/>
            <person name="Lobo Da Cunha A."/>
            <person name="Catita J."/>
            <person name="Goncalves H."/>
            <person name="Gonzalez I."/>
            <person name="Reyes F."/>
            <person name="Lage O.M."/>
        </authorList>
    </citation>
    <scope>NUCLEOTIDE SEQUENCE</scope>
    <source>
        <strain evidence="4">MTZ3.1</strain>
    </source>
</reference>
<proteinExistence type="predicted"/>
<organism evidence="4 5">
    <name type="scientific">Streptomyces meridianus</name>
    <dbReference type="NCBI Taxonomy" id="2938945"/>
    <lineage>
        <taxon>Bacteria</taxon>
        <taxon>Bacillati</taxon>
        <taxon>Actinomycetota</taxon>
        <taxon>Actinomycetes</taxon>
        <taxon>Kitasatosporales</taxon>
        <taxon>Streptomycetaceae</taxon>
        <taxon>Streptomyces</taxon>
    </lineage>
</organism>
<keyword evidence="5" id="KW-1185">Reference proteome</keyword>
<dbReference type="PANTHER" id="PTHR30055:SF219">
    <property type="entry name" value="TRANSCRIPTIONAL REGULATORY PROTEIN"/>
    <property type="match status" value="1"/>
</dbReference>
<name>A0ABT0XAP3_9ACTN</name>
<accession>A0ABT0XAP3</accession>
<evidence type="ECO:0000313" key="5">
    <source>
        <dbReference type="Proteomes" id="UP001167160"/>
    </source>
</evidence>
<dbReference type="InterPro" id="IPR036271">
    <property type="entry name" value="Tet_transcr_reg_TetR-rel_C_sf"/>
</dbReference>
<dbReference type="InterPro" id="IPR050109">
    <property type="entry name" value="HTH-type_TetR-like_transc_reg"/>
</dbReference>
<dbReference type="InterPro" id="IPR001647">
    <property type="entry name" value="HTH_TetR"/>
</dbReference>
<dbReference type="SUPFAM" id="SSF46689">
    <property type="entry name" value="Homeodomain-like"/>
    <property type="match status" value="1"/>
</dbReference>
<dbReference type="InterPro" id="IPR009057">
    <property type="entry name" value="Homeodomain-like_sf"/>
</dbReference>
<gene>
    <name evidence="4" type="ORF">M1E25_19950</name>
</gene>
<dbReference type="PROSITE" id="PS50977">
    <property type="entry name" value="HTH_TETR_2"/>
    <property type="match status" value="1"/>
</dbReference>
<dbReference type="RefSeq" id="WP_251417577.1">
    <property type="nucleotide sequence ID" value="NZ_JAMQGM010000043.1"/>
</dbReference>
<evidence type="ECO:0000313" key="4">
    <source>
        <dbReference type="EMBL" id="MCM2579595.1"/>
    </source>
</evidence>
<dbReference type="Proteomes" id="UP001167160">
    <property type="component" value="Unassembled WGS sequence"/>
</dbReference>
<evidence type="ECO:0000259" key="3">
    <source>
        <dbReference type="PROSITE" id="PS50977"/>
    </source>
</evidence>
<feature type="domain" description="HTH tetR-type" evidence="3">
    <location>
        <begin position="1"/>
        <end position="61"/>
    </location>
</feature>
<evidence type="ECO:0000256" key="2">
    <source>
        <dbReference type="PROSITE-ProRule" id="PRU00335"/>
    </source>
</evidence>
<dbReference type="Pfam" id="PF17940">
    <property type="entry name" value="TetR_C_31"/>
    <property type="match status" value="1"/>
</dbReference>
<comment type="caution">
    <text evidence="4">The sequence shown here is derived from an EMBL/GenBank/DDBJ whole genome shotgun (WGS) entry which is preliminary data.</text>
</comment>
<protein>
    <submittedName>
        <fullName evidence="4">TetR/AcrR family transcriptional regulator</fullName>
    </submittedName>
</protein>
<dbReference type="SUPFAM" id="SSF48498">
    <property type="entry name" value="Tetracyclin repressor-like, C-terminal domain"/>
    <property type="match status" value="1"/>
</dbReference>
<dbReference type="Gene3D" id="1.10.357.10">
    <property type="entry name" value="Tetracycline Repressor, domain 2"/>
    <property type="match status" value="1"/>
</dbReference>
<dbReference type="PANTHER" id="PTHR30055">
    <property type="entry name" value="HTH-TYPE TRANSCRIPTIONAL REGULATOR RUTR"/>
    <property type="match status" value="1"/>
</dbReference>
<dbReference type="Pfam" id="PF00440">
    <property type="entry name" value="TetR_N"/>
    <property type="match status" value="1"/>
</dbReference>